<sequence length="349" mass="38771">MSRSNSAQPEDPVSLVIGKMPQSIADTLFGTDINASRRRERLVNDAGEATRLLKTKRANLGKKVSNRFRAALIVDHLARNSIDDGKKKQTAMKRKRSETPVSVRRDSEVRDCVRDSSSRLRDTSVINSLSIQLAAYICDADFVSTFSSRILSELIQSGGSSSARATASRRFTRQHLLTDIDQHIEYYQAVCFYLAVKKSEGSLDNPSSASRKSSKAVAQESNGEELDEESINSFLSESMVIQAANLLQNEFNTVLGFVSEWMQELPMDLARDIRDGGSGGGSAKSLPIFQTKAATTTQNSEFEMWRDKVLGDVKKSTMAKMKDSDNNVQEQWLNVAADEVLQKLQQRKT</sequence>
<name>K0S7V3_THAOC</name>
<keyword evidence="3" id="KW-1185">Reference proteome</keyword>
<comment type="caution">
    <text evidence="2">The sequence shown here is derived from an EMBL/GenBank/DDBJ whole genome shotgun (WGS) entry which is preliminary data.</text>
</comment>
<feature type="region of interest" description="Disordered" evidence="1">
    <location>
        <begin position="203"/>
        <end position="224"/>
    </location>
</feature>
<gene>
    <name evidence="2" type="ORF">THAOC_18571</name>
</gene>
<reference evidence="2 3" key="1">
    <citation type="journal article" date="2012" name="Genome Biol.">
        <title>Genome and low-iron response of an oceanic diatom adapted to chronic iron limitation.</title>
        <authorList>
            <person name="Lommer M."/>
            <person name="Specht M."/>
            <person name="Roy A.S."/>
            <person name="Kraemer L."/>
            <person name="Andreson R."/>
            <person name="Gutowska M.A."/>
            <person name="Wolf J."/>
            <person name="Bergner S.V."/>
            <person name="Schilhabel M.B."/>
            <person name="Klostermeier U.C."/>
            <person name="Beiko R.G."/>
            <person name="Rosenstiel P."/>
            <person name="Hippler M."/>
            <person name="Laroche J."/>
        </authorList>
    </citation>
    <scope>NUCLEOTIDE SEQUENCE [LARGE SCALE GENOMIC DNA]</scope>
    <source>
        <strain evidence="2 3">CCMP1005</strain>
    </source>
</reference>
<dbReference type="Proteomes" id="UP000266841">
    <property type="component" value="Unassembled WGS sequence"/>
</dbReference>
<protein>
    <submittedName>
        <fullName evidence="2">Uncharacterized protein</fullName>
    </submittedName>
</protein>
<evidence type="ECO:0000256" key="1">
    <source>
        <dbReference type="SAM" id="MobiDB-lite"/>
    </source>
</evidence>
<dbReference type="eggNOG" id="ENOG502QZ6Y">
    <property type="taxonomic scope" value="Eukaryota"/>
</dbReference>
<proteinExistence type="predicted"/>
<accession>K0S7V3</accession>
<feature type="region of interest" description="Disordered" evidence="1">
    <location>
        <begin position="83"/>
        <end position="108"/>
    </location>
</feature>
<dbReference type="EMBL" id="AGNL01020498">
    <property type="protein sequence ID" value="EJK61004.1"/>
    <property type="molecule type" value="Genomic_DNA"/>
</dbReference>
<dbReference type="AlphaFoldDB" id="K0S7V3"/>
<evidence type="ECO:0000313" key="3">
    <source>
        <dbReference type="Proteomes" id="UP000266841"/>
    </source>
</evidence>
<organism evidence="2 3">
    <name type="scientific">Thalassiosira oceanica</name>
    <name type="common">Marine diatom</name>
    <dbReference type="NCBI Taxonomy" id="159749"/>
    <lineage>
        <taxon>Eukaryota</taxon>
        <taxon>Sar</taxon>
        <taxon>Stramenopiles</taxon>
        <taxon>Ochrophyta</taxon>
        <taxon>Bacillariophyta</taxon>
        <taxon>Coscinodiscophyceae</taxon>
        <taxon>Thalassiosirophycidae</taxon>
        <taxon>Thalassiosirales</taxon>
        <taxon>Thalassiosiraceae</taxon>
        <taxon>Thalassiosira</taxon>
    </lineage>
</organism>
<evidence type="ECO:0000313" key="2">
    <source>
        <dbReference type="EMBL" id="EJK61004.1"/>
    </source>
</evidence>